<evidence type="ECO:0000313" key="2">
    <source>
        <dbReference type="Proteomes" id="UP000231279"/>
    </source>
</evidence>
<dbReference type="Proteomes" id="UP000231279">
    <property type="component" value="Unassembled WGS sequence"/>
</dbReference>
<protein>
    <submittedName>
        <fullName evidence="1">Uncharacterized protein</fullName>
    </submittedName>
</protein>
<dbReference type="AlphaFoldDB" id="A0A2G9HP23"/>
<comment type="caution">
    <text evidence="1">The sequence shown here is derived from an EMBL/GenBank/DDBJ whole genome shotgun (WGS) entry which is preliminary data.</text>
</comment>
<name>A0A2G9HP23_9LAMI</name>
<proteinExistence type="predicted"/>
<reference evidence="2" key="1">
    <citation type="journal article" date="2018" name="Gigascience">
        <title>Genome assembly of the Pink Ipe (Handroanthus impetiginosus, Bignoniaceae), a highly valued, ecologically keystone Neotropical timber forest tree.</title>
        <authorList>
            <person name="Silva-Junior O.B."/>
            <person name="Grattapaglia D."/>
            <person name="Novaes E."/>
            <person name="Collevatti R.G."/>
        </authorList>
    </citation>
    <scope>NUCLEOTIDE SEQUENCE [LARGE SCALE GENOMIC DNA]</scope>
    <source>
        <strain evidence="2">cv. UFG-1</strain>
    </source>
</reference>
<gene>
    <name evidence="1" type="ORF">CDL12_08046</name>
</gene>
<sequence>MSSPHISVPLFCGPYNKSFIASPMSTAPVPYALLLPKISTQLLYNGCGLSLSLEVAGYTYKIQCNE</sequence>
<accession>A0A2G9HP23</accession>
<keyword evidence="2" id="KW-1185">Reference proteome</keyword>
<organism evidence="1 2">
    <name type="scientific">Handroanthus impetiginosus</name>
    <dbReference type="NCBI Taxonomy" id="429701"/>
    <lineage>
        <taxon>Eukaryota</taxon>
        <taxon>Viridiplantae</taxon>
        <taxon>Streptophyta</taxon>
        <taxon>Embryophyta</taxon>
        <taxon>Tracheophyta</taxon>
        <taxon>Spermatophyta</taxon>
        <taxon>Magnoliopsida</taxon>
        <taxon>eudicotyledons</taxon>
        <taxon>Gunneridae</taxon>
        <taxon>Pentapetalae</taxon>
        <taxon>asterids</taxon>
        <taxon>lamiids</taxon>
        <taxon>Lamiales</taxon>
        <taxon>Bignoniaceae</taxon>
        <taxon>Crescentiina</taxon>
        <taxon>Tabebuia alliance</taxon>
        <taxon>Handroanthus</taxon>
    </lineage>
</organism>
<dbReference type="EMBL" id="NKXS01001307">
    <property type="protein sequence ID" value="PIN19272.1"/>
    <property type="molecule type" value="Genomic_DNA"/>
</dbReference>
<evidence type="ECO:0000313" key="1">
    <source>
        <dbReference type="EMBL" id="PIN19272.1"/>
    </source>
</evidence>